<dbReference type="PROSITE" id="PS50102">
    <property type="entry name" value="RRM"/>
    <property type="match status" value="1"/>
</dbReference>
<dbReference type="PANTHER" id="PTHR48027">
    <property type="entry name" value="HETEROGENEOUS NUCLEAR RIBONUCLEOPROTEIN 87F-RELATED"/>
    <property type="match status" value="1"/>
</dbReference>
<dbReference type="Proteomes" id="UP001501436">
    <property type="component" value="Unassembled WGS sequence"/>
</dbReference>
<dbReference type="Gene3D" id="3.30.70.330">
    <property type="match status" value="1"/>
</dbReference>
<dbReference type="SUPFAM" id="SSF54928">
    <property type="entry name" value="RNA-binding domain, RBD"/>
    <property type="match status" value="1"/>
</dbReference>
<reference evidence="5" key="1">
    <citation type="journal article" date="2019" name="Int. J. Syst. Evol. Microbiol.">
        <title>The Global Catalogue of Microorganisms (GCM) 10K type strain sequencing project: providing services to taxonomists for standard genome sequencing and annotation.</title>
        <authorList>
            <consortium name="The Broad Institute Genomics Platform"/>
            <consortium name="The Broad Institute Genome Sequencing Center for Infectious Disease"/>
            <person name="Wu L."/>
            <person name="Ma J."/>
        </authorList>
    </citation>
    <scope>NUCLEOTIDE SEQUENCE [LARGE SCALE GENOMIC DNA]</scope>
    <source>
        <strain evidence="5">JCM 18283</strain>
    </source>
</reference>
<accession>A0ABP9G2A3</accession>
<evidence type="ECO:0000313" key="5">
    <source>
        <dbReference type="Proteomes" id="UP001501436"/>
    </source>
</evidence>
<gene>
    <name evidence="4" type="ORF">GCM10023313_19910</name>
</gene>
<dbReference type="EMBL" id="BAABJI010000002">
    <property type="protein sequence ID" value="GAA4916345.1"/>
    <property type="molecule type" value="Genomic_DNA"/>
</dbReference>
<feature type="compositionally biased region" description="Low complexity" evidence="2">
    <location>
        <begin position="80"/>
        <end position="91"/>
    </location>
</feature>
<dbReference type="Pfam" id="PF00076">
    <property type="entry name" value="RRM_1"/>
    <property type="match status" value="1"/>
</dbReference>
<evidence type="ECO:0000256" key="2">
    <source>
        <dbReference type="SAM" id="MobiDB-lite"/>
    </source>
</evidence>
<protein>
    <recommendedName>
        <fullName evidence="3">RRM domain-containing protein</fullName>
    </recommendedName>
</protein>
<evidence type="ECO:0000259" key="3">
    <source>
        <dbReference type="PROSITE" id="PS50102"/>
    </source>
</evidence>
<evidence type="ECO:0000313" key="4">
    <source>
        <dbReference type="EMBL" id="GAA4916345.1"/>
    </source>
</evidence>
<dbReference type="SMART" id="SM00360">
    <property type="entry name" value="RRM"/>
    <property type="match status" value="1"/>
</dbReference>
<comment type="caution">
    <text evidence="4">The sequence shown here is derived from an EMBL/GenBank/DDBJ whole genome shotgun (WGS) entry which is preliminary data.</text>
</comment>
<dbReference type="RefSeq" id="WP_345331044.1">
    <property type="nucleotide sequence ID" value="NZ_BAABJI010000002.1"/>
</dbReference>
<keyword evidence="1" id="KW-0694">RNA-binding</keyword>
<dbReference type="InterPro" id="IPR035979">
    <property type="entry name" value="RBD_domain_sf"/>
</dbReference>
<dbReference type="InterPro" id="IPR052462">
    <property type="entry name" value="SLIRP/GR-RBP-like"/>
</dbReference>
<dbReference type="InterPro" id="IPR000504">
    <property type="entry name" value="RRM_dom"/>
</dbReference>
<keyword evidence="5" id="KW-1185">Reference proteome</keyword>
<feature type="domain" description="RRM" evidence="3">
    <location>
        <begin position="2"/>
        <end position="80"/>
    </location>
</feature>
<name>A0ABP9G2A3_9SPHI</name>
<organism evidence="4 5">
    <name type="scientific">Mucilaginibacter defluvii</name>
    <dbReference type="NCBI Taxonomy" id="1196019"/>
    <lineage>
        <taxon>Bacteria</taxon>
        <taxon>Pseudomonadati</taxon>
        <taxon>Bacteroidota</taxon>
        <taxon>Sphingobacteriia</taxon>
        <taxon>Sphingobacteriales</taxon>
        <taxon>Sphingobacteriaceae</taxon>
        <taxon>Mucilaginibacter</taxon>
    </lineage>
</organism>
<feature type="region of interest" description="Disordered" evidence="2">
    <location>
        <begin position="71"/>
        <end position="119"/>
    </location>
</feature>
<proteinExistence type="predicted"/>
<sequence>MTKLFIVGIPRDMDEAELAEICHQYGHVASVKIITDIDSGQSKGYGFINMVDELSAAALIKALDGGTIDDRTISVRPADRQQPAQQQQQPQVRRKPVRPEGYSIAAVSERRGKRPRKAS</sequence>
<evidence type="ECO:0000256" key="1">
    <source>
        <dbReference type="ARBA" id="ARBA00022884"/>
    </source>
</evidence>
<dbReference type="InterPro" id="IPR012677">
    <property type="entry name" value="Nucleotide-bd_a/b_plait_sf"/>
</dbReference>